<evidence type="ECO:0000256" key="5">
    <source>
        <dbReference type="ARBA" id="ARBA00023274"/>
    </source>
</evidence>
<dbReference type="PANTHER" id="PTHR13501">
    <property type="entry name" value="CHLOROPLAST 50S RIBOSOMAL PROTEIN L22-RELATED"/>
    <property type="match status" value="1"/>
</dbReference>
<comment type="function">
    <text evidence="7">The globular domain of the protein is located near the polypeptide exit tunnel on the outside of the subunit, while an extended beta-hairpin is found that lines the wall of the exit tunnel in the center of the 70S ribosome.</text>
</comment>
<protein>
    <recommendedName>
        <fullName evidence="6 7">Large ribosomal subunit protein uL22</fullName>
    </recommendedName>
</protein>
<dbReference type="HAMAP" id="MF_01331_B">
    <property type="entry name" value="Ribosomal_uL22_B"/>
    <property type="match status" value="1"/>
</dbReference>
<dbReference type="GO" id="GO:0022625">
    <property type="term" value="C:cytosolic large ribosomal subunit"/>
    <property type="evidence" value="ECO:0007669"/>
    <property type="project" value="TreeGrafter"/>
</dbReference>
<comment type="subunit">
    <text evidence="7 9">Part of the 50S ribosomal subunit.</text>
</comment>
<keyword evidence="3 7" id="KW-0694">RNA-binding</keyword>
<comment type="similarity">
    <text evidence="1 7 8">Belongs to the universal ribosomal protein uL22 family.</text>
</comment>
<sequence length="123" mass="14057">MKMKAKLKYLRVSPRKVRLVADAIRGKSTGHAEKELLFASKKSAGPVLKLLRSAISNASHNNKKDANNLFVKEIRVDEGPILKRHMPRARGRATMIRKRTSHIQIVLEEQFEKNSKLKMQKSK</sequence>
<accession>A0A1G2LPR2</accession>
<dbReference type="PANTHER" id="PTHR13501:SF8">
    <property type="entry name" value="LARGE RIBOSOMAL SUBUNIT PROTEIN UL22M"/>
    <property type="match status" value="1"/>
</dbReference>
<proteinExistence type="inferred from homology"/>
<evidence type="ECO:0000256" key="6">
    <source>
        <dbReference type="ARBA" id="ARBA00035207"/>
    </source>
</evidence>
<reference evidence="11 12" key="1">
    <citation type="journal article" date="2016" name="Nat. Commun.">
        <title>Thousands of microbial genomes shed light on interconnected biogeochemical processes in an aquifer system.</title>
        <authorList>
            <person name="Anantharaman K."/>
            <person name="Brown C.T."/>
            <person name="Hug L.A."/>
            <person name="Sharon I."/>
            <person name="Castelle C.J."/>
            <person name="Probst A.J."/>
            <person name="Thomas B.C."/>
            <person name="Singh A."/>
            <person name="Wilkins M.J."/>
            <person name="Karaoz U."/>
            <person name="Brodie E.L."/>
            <person name="Williams K.H."/>
            <person name="Hubbard S.S."/>
            <person name="Banfield J.F."/>
        </authorList>
    </citation>
    <scope>NUCLEOTIDE SEQUENCE [LARGE SCALE GENOMIC DNA]</scope>
</reference>
<dbReference type="CDD" id="cd00336">
    <property type="entry name" value="Ribosomal_L22"/>
    <property type="match status" value="1"/>
</dbReference>
<evidence type="ECO:0000256" key="10">
    <source>
        <dbReference type="RuleBase" id="RU004008"/>
    </source>
</evidence>
<dbReference type="NCBIfam" id="TIGR01044">
    <property type="entry name" value="rplV_bact"/>
    <property type="match status" value="1"/>
</dbReference>
<dbReference type="InterPro" id="IPR036394">
    <property type="entry name" value="Ribosomal_uL22_sf"/>
</dbReference>
<name>A0A1G2LPR2_9BACT</name>
<evidence type="ECO:0000313" key="11">
    <source>
        <dbReference type="EMBL" id="OHA13596.1"/>
    </source>
</evidence>
<evidence type="ECO:0000256" key="4">
    <source>
        <dbReference type="ARBA" id="ARBA00022980"/>
    </source>
</evidence>
<dbReference type="GO" id="GO:0006412">
    <property type="term" value="P:translation"/>
    <property type="evidence" value="ECO:0007669"/>
    <property type="project" value="UniProtKB-UniRule"/>
</dbReference>
<comment type="function">
    <text evidence="7 10">This protein binds specifically to 23S rRNA; its binding is stimulated by other ribosomal proteins, e.g., L4, L17, and L20. It is important during the early stages of 50S assembly. It makes multiple contacts with different domains of the 23S rRNA in the assembled 50S subunit and ribosome.</text>
</comment>
<keyword evidence="4 7" id="KW-0689">Ribosomal protein</keyword>
<evidence type="ECO:0000256" key="2">
    <source>
        <dbReference type="ARBA" id="ARBA00022730"/>
    </source>
</evidence>
<dbReference type="EMBL" id="MHQZ01000029">
    <property type="protein sequence ID" value="OHA13596.1"/>
    <property type="molecule type" value="Genomic_DNA"/>
</dbReference>
<evidence type="ECO:0000313" key="12">
    <source>
        <dbReference type="Proteomes" id="UP000178302"/>
    </source>
</evidence>
<dbReference type="InterPro" id="IPR001063">
    <property type="entry name" value="Ribosomal_uL22"/>
</dbReference>
<dbReference type="Pfam" id="PF00237">
    <property type="entry name" value="Ribosomal_L22"/>
    <property type="match status" value="1"/>
</dbReference>
<dbReference type="InterPro" id="IPR018260">
    <property type="entry name" value="Ribosomal_uL22_CS"/>
</dbReference>
<keyword evidence="2 7" id="KW-0699">rRNA-binding</keyword>
<dbReference type="GO" id="GO:0019843">
    <property type="term" value="F:rRNA binding"/>
    <property type="evidence" value="ECO:0007669"/>
    <property type="project" value="UniProtKB-UniRule"/>
</dbReference>
<organism evidence="11 12">
    <name type="scientific">Candidatus Tagabacteria bacterium RIFCSPLOWO2_01_FULL_39_11</name>
    <dbReference type="NCBI Taxonomy" id="1802295"/>
    <lineage>
        <taxon>Bacteria</taxon>
        <taxon>Candidatus Tagaibacteriota</taxon>
    </lineage>
</organism>
<keyword evidence="5 7" id="KW-0687">Ribonucleoprotein</keyword>
<dbReference type="AlphaFoldDB" id="A0A1G2LPR2"/>
<comment type="caution">
    <text evidence="11">The sequence shown here is derived from an EMBL/GenBank/DDBJ whole genome shotgun (WGS) entry which is preliminary data.</text>
</comment>
<evidence type="ECO:0000256" key="8">
    <source>
        <dbReference type="RuleBase" id="RU004005"/>
    </source>
</evidence>
<dbReference type="InterPro" id="IPR047867">
    <property type="entry name" value="Ribosomal_uL22_bac/org-type"/>
</dbReference>
<evidence type="ECO:0000256" key="7">
    <source>
        <dbReference type="HAMAP-Rule" id="MF_01331"/>
    </source>
</evidence>
<dbReference type="GO" id="GO:0003735">
    <property type="term" value="F:structural constituent of ribosome"/>
    <property type="evidence" value="ECO:0007669"/>
    <property type="project" value="InterPro"/>
</dbReference>
<dbReference type="Gene3D" id="3.90.470.10">
    <property type="entry name" value="Ribosomal protein L22/L17"/>
    <property type="match status" value="1"/>
</dbReference>
<gene>
    <name evidence="7" type="primary">rplV</name>
    <name evidence="11" type="ORF">A2909_02290</name>
</gene>
<evidence type="ECO:0000256" key="9">
    <source>
        <dbReference type="RuleBase" id="RU004006"/>
    </source>
</evidence>
<dbReference type="InterPro" id="IPR005727">
    <property type="entry name" value="Ribosomal_uL22_bac/chlpt-type"/>
</dbReference>
<evidence type="ECO:0000256" key="1">
    <source>
        <dbReference type="ARBA" id="ARBA00009451"/>
    </source>
</evidence>
<evidence type="ECO:0000256" key="3">
    <source>
        <dbReference type="ARBA" id="ARBA00022884"/>
    </source>
</evidence>
<dbReference type="Proteomes" id="UP000178302">
    <property type="component" value="Unassembled WGS sequence"/>
</dbReference>
<dbReference type="PROSITE" id="PS00464">
    <property type="entry name" value="RIBOSOMAL_L22"/>
    <property type="match status" value="1"/>
</dbReference>
<dbReference type="SUPFAM" id="SSF54843">
    <property type="entry name" value="Ribosomal protein L22"/>
    <property type="match status" value="1"/>
</dbReference>